<feature type="region of interest" description="Disordered" evidence="1">
    <location>
        <begin position="49"/>
        <end position="215"/>
    </location>
</feature>
<proteinExistence type="predicted"/>
<feature type="compositionally biased region" description="Basic residues" evidence="1">
    <location>
        <begin position="144"/>
        <end position="175"/>
    </location>
</feature>
<accession>A0A6J4I1F5</accession>
<protein>
    <submittedName>
        <fullName evidence="2">Uncharacterized protein</fullName>
    </submittedName>
</protein>
<reference evidence="2" key="1">
    <citation type="submission" date="2020-02" db="EMBL/GenBank/DDBJ databases">
        <authorList>
            <person name="Meier V. D."/>
        </authorList>
    </citation>
    <scope>NUCLEOTIDE SEQUENCE</scope>
    <source>
        <strain evidence="2">AVDCRST_MAG04</strain>
    </source>
</reference>
<feature type="compositionally biased region" description="Basic and acidic residues" evidence="1">
    <location>
        <begin position="176"/>
        <end position="187"/>
    </location>
</feature>
<feature type="region of interest" description="Disordered" evidence="1">
    <location>
        <begin position="231"/>
        <end position="285"/>
    </location>
</feature>
<dbReference type="AlphaFoldDB" id="A0A6J4I1F5"/>
<gene>
    <name evidence="2" type="ORF">AVDCRST_MAG04-1515</name>
</gene>
<feature type="compositionally biased region" description="Basic residues" evidence="1">
    <location>
        <begin position="107"/>
        <end position="116"/>
    </location>
</feature>
<evidence type="ECO:0000256" key="1">
    <source>
        <dbReference type="SAM" id="MobiDB-lite"/>
    </source>
</evidence>
<dbReference type="EMBL" id="CADCTL010000107">
    <property type="protein sequence ID" value="CAA9239220.1"/>
    <property type="molecule type" value="Genomic_DNA"/>
</dbReference>
<feature type="non-terminal residue" evidence="2">
    <location>
        <position position="285"/>
    </location>
</feature>
<evidence type="ECO:0000313" key="2">
    <source>
        <dbReference type="EMBL" id="CAA9239220.1"/>
    </source>
</evidence>
<feature type="compositionally biased region" description="Basic residues" evidence="1">
    <location>
        <begin position="52"/>
        <end position="77"/>
    </location>
</feature>
<feature type="non-terminal residue" evidence="2">
    <location>
        <position position="1"/>
    </location>
</feature>
<feature type="region of interest" description="Disordered" evidence="1">
    <location>
        <begin position="1"/>
        <end position="29"/>
    </location>
</feature>
<organism evidence="2">
    <name type="scientific">uncultured Acetobacteraceae bacterium</name>
    <dbReference type="NCBI Taxonomy" id="169975"/>
    <lineage>
        <taxon>Bacteria</taxon>
        <taxon>Pseudomonadati</taxon>
        <taxon>Pseudomonadota</taxon>
        <taxon>Alphaproteobacteria</taxon>
        <taxon>Acetobacterales</taxon>
        <taxon>Acetobacteraceae</taxon>
        <taxon>environmental samples</taxon>
    </lineage>
</organism>
<feature type="compositionally biased region" description="Low complexity" evidence="1">
    <location>
        <begin position="276"/>
        <end position="285"/>
    </location>
</feature>
<name>A0A6J4I1F5_9PROT</name>
<sequence>DGTAAPGFFGPRRAAPFRPRVAGAAGRRGPAAAALPAWHRAHRARLPGCGRAVRRGAARGGARLRRARRERARRRPRPLPGGGGAARPAGRDGGAAPAPCGGAGHELRRHSGHVARRAAAGLLGRGGDERRGAAAGAGGARRGAGGHRARPGLRGPGRGRRLPPPHLAAARHRRCRLAERGREDLSPRRGRAAAPALGHPHRRGAADRGAGHDGTVAAVRGAGAPAAAAVLGPGKRAADRVHGGADAGDAAGHGRAGLAEHRPRAALGGAARGRGARPLPVGAAV</sequence>